<dbReference type="InterPro" id="IPR032508">
    <property type="entry name" value="FecR_C"/>
</dbReference>
<dbReference type="Gene3D" id="2.60.120.1440">
    <property type="match status" value="1"/>
</dbReference>
<sequence>MQKYATYQLKDFLSDEDFVKWAKGLKEEDALPWQELMRRFPEKKPLIEKAQRIIRTVRYASTPQMSQENYQAIMHTLQQENAPVLRPVHRPSGQIHWRTLAASIVLFLLCLTGFFWWETQDMPEANPSEKEDYIVKTTRKGQQLAVSLPDGSIVRLNADSQLKIPRQFSKSTRKVLLQGEAFFQVAKDQVHPFRICSGEVVTMVLGTSFNVKAYPEEAIEVAVFSGKVKVNNNVKNKSSLSQEITLTARQAVSIYQDRMHKLEEFDPLRHQGWKDKIIYFEQAGFEEVSRLLERWYGVTFVVHQPVQGTFNGTFKNLSLPEVLKGLDYTAKFSFRIQADTVFINP</sequence>
<evidence type="ECO:0000259" key="2">
    <source>
        <dbReference type="Pfam" id="PF04773"/>
    </source>
</evidence>
<dbReference type="Proteomes" id="UP001403385">
    <property type="component" value="Unassembled WGS sequence"/>
</dbReference>
<dbReference type="PANTHER" id="PTHR30273">
    <property type="entry name" value="PERIPLASMIC SIGNAL SENSOR AND SIGMA FACTOR ACTIVATOR FECR-RELATED"/>
    <property type="match status" value="1"/>
</dbReference>
<feature type="transmembrane region" description="Helical" evidence="1">
    <location>
        <begin position="95"/>
        <end position="117"/>
    </location>
</feature>
<dbReference type="InterPro" id="IPR012373">
    <property type="entry name" value="Ferrdict_sens_TM"/>
</dbReference>
<keyword evidence="1" id="KW-0472">Membrane</keyword>
<accession>A0AAW9RWF8</accession>
<organism evidence="4 5">
    <name type="scientific">Rapidithrix thailandica</name>
    <dbReference type="NCBI Taxonomy" id="413964"/>
    <lineage>
        <taxon>Bacteria</taxon>
        <taxon>Pseudomonadati</taxon>
        <taxon>Bacteroidota</taxon>
        <taxon>Cytophagia</taxon>
        <taxon>Cytophagales</taxon>
        <taxon>Flammeovirgaceae</taxon>
        <taxon>Rapidithrix</taxon>
    </lineage>
</organism>
<evidence type="ECO:0000256" key="1">
    <source>
        <dbReference type="SAM" id="Phobius"/>
    </source>
</evidence>
<dbReference type="AlphaFoldDB" id="A0AAW9RWF8"/>
<comment type="caution">
    <text evidence="4">The sequence shown here is derived from an EMBL/GenBank/DDBJ whole genome shotgun (WGS) entry which is preliminary data.</text>
</comment>
<dbReference type="Gene3D" id="3.55.50.30">
    <property type="match status" value="1"/>
</dbReference>
<dbReference type="PIRSF" id="PIRSF018266">
    <property type="entry name" value="FecR"/>
    <property type="match status" value="1"/>
</dbReference>
<dbReference type="RefSeq" id="WP_346820794.1">
    <property type="nucleotide sequence ID" value="NZ_JBDKWZ010000004.1"/>
</dbReference>
<keyword evidence="1" id="KW-1133">Transmembrane helix</keyword>
<proteinExistence type="predicted"/>
<evidence type="ECO:0000313" key="5">
    <source>
        <dbReference type="Proteomes" id="UP001403385"/>
    </source>
</evidence>
<dbReference type="Pfam" id="PF04773">
    <property type="entry name" value="FecR"/>
    <property type="match status" value="1"/>
</dbReference>
<dbReference type="EMBL" id="JBDKWZ010000004">
    <property type="protein sequence ID" value="MEN7548012.1"/>
    <property type="molecule type" value="Genomic_DNA"/>
</dbReference>
<dbReference type="InterPro" id="IPR006860">
    <property type="entry name" value="FecR"/>
</dbReference>
<protein>
    <submittedName>
        <fullName evidence="4">FecR domain-containing protein</fullName>
    </submittedName>
</protein>
<name>A0AAW9RWF8_9BACT</name>
<feature type="domain" description="FecR protein" evidence="2">
    <location>
        <begin position="137"/>
        <end position="229"/>
    </location>
</feature>
<evidence type="ECO:0000313" key="4">
    <source>
        <dbReference type="EMBL" id="MEN7548012.1"/>
    </source>
</evidence>
<keyword evidence="5" id="KW-1185">Reference proteome</keyword>
<dbReference type="Pfam" id="PF16344">
    <property type="entry name" value="FecR_C"/>
    <property type="match status" value="1"/>
</dbReference>
<gene>
    <name evidence="4" type="ORF">AAG747_08830</name>
</gene>
<feature type="domain" description="Protein FecR C-terminal" evidence="3">
    <location>
        <begin position="278"/>
        <end position="343"/>
    </location>
</feature>
<keyword evidence="1" id="KW-0812">Transmembrane</keyword>
<dbReference type="PANTHER" id="PTHR30273:SF2">
    <property type="entry name" value="PROTEIN FECR"/>
    <property type="match status" value="1"/>
</dbReference>
<evidence type="ECO:0000259" key="3">
    <source>
        <dbReference type="Pfam" id="PF16344"/>
    </source>
</evidence>
<dbReference type="GO" id="GO:0016989">
    <property type="term" value="F:sigma factor antagonist activity"/>
    <property type="evidence" value="ECO:0007669"/>
    <property type="project" value="TreeGrafter"/>
</dbReference>
<reference evidence="4 5" key="1">
    <citation type="submission" date="2024-04" db="EMBL/GenBank/DDBJ databases">
        <title>Novel genus in family Flammeovirgaceae.</title>
        <authorList>
            <person name="Nguyen T.H."/>
            <person name="Vuong T.Q."/>
            <person name="Le H."/>
            <person name="Kim S.-G."/>
        </authorList>
    </citation>
    <scope>NUCLEOTIDE SEQUENCE [LARGE SCALE GENOMIC DNA]</scope>
    <source>
        <strain evidence="4 5">JCM 23209</strain>
    </source>
</reference>